<proteinExistence type="predicted"/>
<dbReference type="GO" id="GO:0016887">
    <property type="term" value="F:ATP hydrolysis activity"/>
    <property type="evidence" value="ECO:0007669"/>
    <property type="project" value="InterPro"/>
</dbReference>
<dbReference type="InterPro" id="IPR017871">
    <property type="entry name" value="ABC_transporter-like_CS"/>
</dbReference>
<dbReference type="Pfam" id="PF00005">
    <property type="entry name" value="ABC_tran"/>
    <property type="match status" value="1"/>
</dbReference>
<dbReference type="PANTHER" id="PTHR42781:SF4">
    <property type="entry name" value="SPERMIDINE_PUTRESCINE IMPORT ATP-BINDING PROTEIN POTA"/>
    <property type="match status" value="1"/>
</dbReference>
<dbReference type="PROSITE" id="PS50893">
    <property type="entry name" value="ABC_TRANSPORTER_2"/>
    <property type="match status" value="1"/>
</dbReference>
<evidence type="ECO:0000256" key="4">
    <source>
        <dbReference type="ARBA" id="ARBA00022840"/>
    </source>
</evidence>
<dbReference type="Gene3D" id="3.40.50.300">
    <property type="entry name" value="P-loop containing nucleotide triphosphate hydrolases"/>
    <property type="match status" value="1"/>
</dbReference>
<dbReference type="RefSeq" id="WP_084088703.1">
    <property type="nucleotide sequence ID" value="NZ_FWXD01000001.1"/>
</dbReference>
<accession>A0A1W1WZ38</accession>
<dbReference type="OrthoDB" id="5298774at2"/>
<dbReference type="EMBL" id="FWXD01000001">
    <property type="protein sequence ID" value="SMC16708.1"/>
    <property type="molecule type" value="Genomic_DNA"/>
</dbReference>
<evidence type="ECO:0000313" key="6">
    <source>
        <dbReference type="EMBL" id="SMC16708.1"/>
    </source>
</evidence>
<dbReference type="InterPro" id="IPR050093">
    <property type="entry name" value="ABC_SmlMolc_Importer"/>
</dbReference>
<dbReference type="Proteomes" id="UP000192761">
    <property type="component" value="Unassembled WGS sequence"/>
</dbReference>
<dbReference type="InterPro" id="IPR027417">
    <property type="entry name" value="P-loop_NTPase"/>
</dbReference>
<name>A0A1W1WZ38_9NEIS</name>
<keyword evidence="1" id="KW-0813">Transport</keyword>
<evidence type="ECO:0000256" key="2">
    <source>
        <dbReference type="ARBA" id="ARBA00022475"/>
    </source>
</evidence>
<evidence type="ECO:0000256" key="1">
    <source>
        <dbReference type="ARBA" id="ARBA00022448"/>
    </source>
</evidence>
<keyword evidence="2" id="KW-0472">Membrane</keyword>
<keyword evidence="3" id="KW-0547">Nucleotide-binding</keyword>
<keyword evidence="7" id="KW-1185">Reference proteome</keyword>
<dbReference type="SUPFAM" id="SSF52540">
    <property type="entry name" value="P-loop containing nucleoside triphosphate hydrolases"/>
    <property type="match status" value="1"/>
</dbReference>
<evidence type="ECO:0000259" key="5">
    <source>
        <dbReference type="PROSITE" id="PS50893"/>
    </source>
</evidence>
<sequence>MSAAVSFSLQLPLHGPAGPYTMQVEGTVAAGHTLALYGPSGAGKTSLLRMLCGLTTPAAGWLQVGDARWFDAERQAHVPAQARHIGVQMQQPALFPHLNALQQLRFAGASHAEAHLLLDMMELSTLAGSKPARLSGGQQQRLALARALARKAPLLLLDEPLSAQDSALRLRLQDRLREQQRAHGFTLIVASHEPAEIVRLADEVWQLDGGQIVARGTPAERLLQGAPHGTVIAQEQDGRVLVIAIGGGVLRMRAPAGADCLPGTRMAIDATRLLP</sequence>
<dbReference type="AlphaFoldDB" id="A0A1W1WZ38"/>
<dbReference type="PANTHER" id="PTHR42781">
    <property type="entry name" value="SPERMIDINE/PUTRESCINE IMPORT ATP-BINDING PROTEIN POTA"/>
    <property type="match status" value="1"/>
</dbReference>
<organism evidence="6 7">
    <name type="scientific">Andreprevotia lacus DSM 23236</name>
    <dbReference type="NCBI Taxonomy" id="1121001"/>
    <lineage>
        <taxon>Bacteria</taxon>
        <taxon>Pseudomonadati</taxon>
        <taxon>Pseudomonadota</taxon>
        <taxon>Betaproteobacteria</taxon>
        <taxon>Neisseriales</taxon>
        <taxon>Chitinibacteraceae</taxon>
        <taxon>Andreprevotia</taxon>
    </lineage>
</organism>
<reference evidence="6 7" key="1">
    <citation type="submission" date="2017-04" db="EMBL/GenBank/DDBJ databases">
        <authorList>
            <person name="Afonso C.L."/>
            <person name="Miller P.J."/>
            <person name="Scott M.A."/>
            <person name="Spackman E."/>
            <person name="Goraichik I."/>
            <person name="Dimitrov K.M."/>
            <person name="Suarez D.L."/>
            <person name="Swayne D.E."/>
        </authorList>
    </citation>
    <scope>NUCLEOTIDE SEQUENCE [LARGE SCALE GENOMIC DNA]</scope>
    <source>
        <strain evidence="6 7">DSM 23236</strain>
    </source>
</reference>
<dbReference type="SMART" id="SM00382">
    <property type="entry name" value="AAA"/>
    <property type="match status" value="1"/>
</dbReference>
<dbReference type="InterPro" id="IPR003439">
    <property type="entry name" value="ABC_transporter-like_ATP-bd"/>
</dbReference>
<dbReference type="GO" id="GO:0005524">
    <property type="term" value="F:ATP binding"/>
    <property type="evidence" value="ECO:0007669"/>
    <property type="project" value="UniProtKB-KW"/>
</dbReference>
<keyword evidence="4 6" id="KW-0067">ATP-binding</keyword>
<dbReference type="STRING" id="1121001.SAMN02745857_00241"/>
<keyword evidence="2" id="KW-1003">Cell membrane</keyword>
<protein>
    <submittedName>
        <fullName evidence="6">Molybdate transport system ATP-binding protein</fullName>
    </submittedName>
</protein>
<evidence type="ECO:0000256" key="3">
    <source>
        <dbReference type="ARBA" id="ARBA00022741"/>
    </source>
</evidence>
<evidence type="ECO:0000313" key="7">
    <source>
        <dbReference type="Proteomes" id="UP000192761"/>
    </source>
</evidence>
<dbReference type="PROSITE" id="PS00211">
    <property type="entry name" value="ABC_TRANSPORTER_1"/>
    <property type="match status" value="1"/>
</dbReference>
<gene>
    <name evidence="6" type="ORF">SAMN02745857_00241</name>
</gene>
<dbReference type="InterPro" id="IPR003593">
    <property type="entry name" value="AAA+_ATPase"/>
</dbReference>
<feature type="domain" description="ABC transporter" evidence="5">
    <location>
        <begin position="5"/>
        <end position="234"/>
    </location>
</feature>